<sequence length="349" mass="39648">MRYKKPAIILATLFFSAFAIIALLAFLSKNININKNGFNRQLVTSTLKIRKQATYPIQITRMIGTRAGKLYFQGGSAYNIYSTNLNLDSFTNIQLPIQQQSKLNSGVRMYLNGAHVYLSCKNFPEIIDYNLDSGTANPYVLKSFYSKEVPYSKDQFIIRLIDKNSKDPVFIKLDIKNENSKQVDHFSEKNGEGNFPTDGILYYDSTTHLGCYTHFYQNGFICMDTNLNLTLKARTIDTLTKRQVKVAHVGHSSTMKDPPQYVNMVATVAKGNLYLQSMLQADNEFPLDFEENSAIDIYSLTTGAYKGSFYIPAFKGRKTYEFHIIDNNLIALYGKTVVTYELNLPDISK</sequence>
<dbReference type="RefSeq" id="WP_014220301.1">
    <property type="nucleotide sequence ID" value="NZ_LWBO01000004.1"/>
</dbReference>
<keyword evidence="1" id="KW-0812">Transmembrane</keyword>
<evidence type="ECO:0000313" key="3">
    <source>
        <dbReference type="Proteomes" id="UP000192277"/>
    </source>
</evidence>
<organism evidence="2 3">
    <name type="scientific">Niastella koreensis</name>
    <dbReference type="NCBI Taxonomy" id="354356"/>
    <lineage>
        <taxon>Bacteria</taxon>
        <taxon>Pseudomonadati</taxon>
        <taxon>Bacteroidota</taxon>
        <taxon>Chitinophagia</taxon>
        <taxon>Chitinophagales</taxon>
        <taxon>Chitinophagaceae</taxon>
        <taxon>Niastella</taxon>
    </lineage>
</organism>
<evidence type="ECO:0000256" key="1">
    <source>
        <dbReference type="SAM" id="Phobius"/>
    </source>
</evidence>
<protein>
    <submittedName>
        <fullName evidence="2">Uncharacterized protein</fullName>
    </submittedName>
</protein>
<evidence type="ECO:0000313" key="2">
    <source>
        <dbReference type="EMBL" id="OQP52255.1"/>
    </source>
</evidence>
<comment type="caution">
    <text evidence="2">The sequence shown here is derived from an EMBL/GenBank/DDBJ whole genome shotgun (WGS) entry which is preliminary data.</text>
</comment>
<gene>
    <name evidence="2" type="ORF">A4D02_23975</name>
</gene>
<keyword evidence="1" id="KW-1133">Transmembrane helix</keyword>
<reference evidence="2 3" key="1">
    <citation type="submission" date="2016-04" db="EMBL/GenBank/DDBJ databases">
        <authorList>
            <person name="Chen L."/>
            <person name="Zhuang W."/>
            <person name="Wang G."/>
        </authorList>
    </citation>
    <scope>NUCLEOTIDE SEQUENCE [LARGE SCALE GENOMIC DNA]</scope>
    <source>
        <strain evidence="3">GR20</strain>
    </source>
</reference>
<feature type="transmembrane region" description="Helical" evidence="1">
    <location>
        <begin position="7"/>
        <end position="27"/>
    </location>
</feature>
<keyword evidence="1" id="KW-0472">Membrane</keyword>
<accession>A0ABX3P0H3</accession>
<proteinExistence type="predicted"/>
<dbReference type="EMBL" id="LWBO01000004">
    <property type="protein sequence ID" value="OQP52255.1"/>
    <property type="molecule type" value="Genomic_DNA"/>
</dbReference>
<name>A0ABX3P0H3_9BACT</name>
<keyword evidence="3" id="KW-1185">Reference proteome</keyword>
<dbReference type="Proteomes" id="UP000192277">
    <property type="component" value="Unassembled WGS sequence"/>
</dbReference>